<feature type="transmembrane region" description="Helical" evidence="1">
    <location>
        <begin position="164"/>
        <end position="180"/>
    </location>
</feature>
<evidence type="ECO:0000313" key="2">
    <source>
        <dbReference type="EMBL" id="GCE01334.1"/>
    </source>
</evidence>
<name>A0A401Z398_9ACTN</name>
<evidence type="ECO:0000256" key="1">
    <source>
        <dbReference type="SAM" id="Phobius"/>
    </source>
</evidence>
<feature type="transmembrane region" description="Helical" evidence="1">
    <location>
        <begin position="42"/>
        <end position="61"/>
    </location>
</feature>
<dbReference type="EMBL" id="BIFH01000048">
    <property type="protein sequence ID" value="GCE01334.1"/>
    <property type="molecule type" value="Genomic_DNA"/>
</dbReference>
<proteinExistence type="predicted"/>
<keyword evidence="1" id="KW-0812">Transmembrane</keyword>
<feature type="transmembrane region" description="Helical" evidence="1">
    <location>
        <begin position="68"/>
        <end position="88"/>
    </location>
</feature>
<dbReference type="AlphaFoldDB" id="A0A401Z398"/>
<protein>
    <submittedName>
        <fullName evidence="2">Uncharacterized protein</fullName>
    </submittedName>
</protein>
<dbReference type="RefSeq" id="WP_160161793.1">
    <property type="nucleotide sequence ID" value="NZ_BIFH01000048.1"/>
</dbReference>
<comment type="caution">
    <text evidence="2">The sequence shown here is derived from an EMBL/GenBank/DDBJ whole genome shotgun (WGS) entry which is preliminary data.</text>
</comment>
<accession>A0A401Z398</accession>
<reference evidence="2 3" key="1">
    <citation type="submission" date="2018-12" db="EMBL/GenBank/DDBJ databases">
        <title>Draft genome sequence of Embleya hyalina NBRC 13850T.</title>
        <authorList>
            <person name="Komaki H."/>
            <person name="Hosoyama A."/>
            <person name="Kimura A."/>
            <person name="Ichikawa N."/>
            <person name="Tamura T."/>
        </authorList>
    </citation>
    <scope>NUCLEOTIDE SEQUENCE [LARGE SCALE GENOMIC DNA]</scope>
    <source>
        <strain evidence="2 3">NBRC 13850</strain>
    </source>
</reference>
<gene>
    <name evidence="2" type="ORF">EHYA_09099</name>
</gene>
<organism evidence="2 3">
    <name type="scientific">Embleya hyalina</name>
    <dbReference type="NCBI Taxonomy" id="516124"/>
    <lineage>
        <taxon>Bacteria</taxon>
        <taxon>Bacillati</taxon>
        <taxon>Actinomycetota</taxon>
        <taxon>Actinomycetes</taxon>
        <taxon>Kitasatosporales</taxon>
        <taxon>Streptomycetaceae</taxon>
        <taxon>Embleya</taxon>
    </lineage>
</organism>
<keyword evidence="1" id="KW-1133">Transmembrane helix</keyword>
<sequence length="241" mass="25473">MSTLARSTPRPGLLVRTGAAVRGEWTRLTAAPARELRAHGPMAIPLTLCAVLLSLGFWLAWRTSWGGDVVRVLGGVSAGIPLPLALLRTPVSLFVPAPDLPVWGALIQVLILFGLAELDLGARRTLVIAYVATLSGTLAARVMVGLGPDHLLGIDAHQGDIMDTGPSAAVVGLVVCIAMVRRAPILFVGVWALMIAEVVVKPNLAGREHIAAMTGVTLCTGVYLIRRHRRDLEGSSPRKVS</sequence>
<keyword evidence="3" id="KW-1185">Reference proteome</keyword>
<keyword evidence="1" id="KW-0472">Membrane</keyword>
<dbReference type="OrthoDB" id="4311397at2"/>
<feature type="transmembrane region" description="Helical" evidence="1">
    <location>
        <begin position="100"/>
        <end position="118"/>
    </location>
</feature>
<evidence type="ECO:0000313" key="3">
    <source>
        <dbReference type="Proteomes" id="UP000286931"/>
    </source>
</evidence>
<dbReference type="Proteomes" id="UP000286931">
    <property type="component" value="Unassembled WGS sequence"/>
</dbReference>
<feature type="transmembrane region" description="Helical" evidence="1">
    <location>
        <begin position="125"/>
        <end position="144"/>
    </location>
</feature>